<feature type="region of interest" description="Disordered" evidence="1">
    <location>
        <begin position="288"/>
        <end position="310"/>
    </location>
</feature>
<evidence type="ECO:0000313" key="2">
    <source>
        <dbReference type="EMBL" id="KAF5840721.1"/>
    </source>
</evidence>
<reference evidence="2" key="1">
    <citation type="submission" date="2017-08" db="EMBL/GenBank/DDBJ databases">
        <authorList>
            <person name="Polle J.E."/>
            <person name="Barry K."/>
            <person name="Cushman J."/>
            <person name="Schmutz J."/>
            <person name="Tran D."/>
            <person name="Hathwaick L.T."/>
            <person name="Yim W.C."/>
            <person name="Jenkins J."/>
            <person name="Mckie-Krisberg Z.M."/>
            <person name="Prochnik S."/>
            <person name="Lindquist E."/>
            <person name="Dockter R.B."/>
            <person name="Adam C."/>
            <person name="Molina H."/>
            <person name="Bunkerborg J."/>
            <person name="Jin E."/>
            <person name="Buchheim M."/>
            <person name="Magnuson J."/>
        </authorList>
    </citation>
    <scope>NUCLEOTIDE SEQUENCE</scope>
    <source>
        <strain evidence="2">CCAP 19/18</strain>
    </source>
</reference>
<dbReference type="Proteomes" id="UP000815325">
    <property type="component" value="Unassembled WGS sequence"/>
</dbReference>
<feature type="compositionally biased region" description="Low complexity" evidence="1">
    <location>
        <begin position="288"/>
        <end position="300"/>
    </location>
</feature>
<feature type="region of interest" description="Disordered" evidence="1">
    <location>
        <begin position="330"/>
        <end position="392"/>
    </location>
</feature>
<name>A0ABQ7H1I7_DUNSA</name>
<feature type="compositionally biased region" description="Polar residues" evidence="1">
    <location>
        <begin position="358"/>
        <end position="392"/>
    </location>
</feature>
<feature type="region of interest" description="Disordered" evidence="1">
    <location>
        <begin position="218"/>
        <end position="257"/>
    </location>
</feature>
<feature type="region of interest" description="Disordered" evidence="1">
    <location>
        <begin position="406"/>
        <end position="453"/>
    </location>
</feature>
<organism evidence="2 3">
    <name type="scientific">Dunaliella salina</name>
    <name type="common">Green alga</name>
    <name type="synonym">Protococcus salinus</name>
    <dbReference type="NCBI Taxonomy" id="3046"/>
    <lineage>
        <taxon>Eukaryota</taxon>
        <taxon>Viridiplantae</taxon>
        <taxon>Chlorophyta</taxon>
        <taxon>core chlorophytes</taxon>
        <taxon>Chlorophyceae</taxon>
        <taxon>CS clade</taxon>
        <taxon>Chlamydomonadales</taxon>
        <taxon>Dunaliellaceae</taxon>
        <taxon>Dunaliella</taxon>
    </lineage>
</organism>
<proteinExistence type="predicted"/>
<comment type="caution">
    <text evidence="2">The sequence shown here is derived from an EMBL/GenBank/DDBJ whole genome shotgun (WGS) entry which is preliminary data.</text>
</comment>
<evidence type="ECO:0000313" key="3">
    <source>
        <dbReference type="Proteomes" id="UP000815325"/>
    </source>
</evidence>
<protein>
    <submittedName>
        <fullName evidence="2">Uncharacterized protein</fullName>
    </submittedName>
</protein>
<gene>
    <name evidence="2" type="ORF">DUNSADRAFT_15816</name>
</gene>
<dbReference type="EMBL" id="MU069505">
    <property type="protein sequence ID" value="KAF5840721.1"/>
    <property type="molecule type" value="Genomic_DNA"/>
</dbReference>
<accession>A0ABQ7H1I7</accession>
<feature type="compositionally biased region" description="Low complexity" evidence="1">
    <location>
        <begin position="426"/>
        <end position="453"/>
    </location>
</feature>
<keyword evidence="3" id="KW-1185">Reference proteome</keyword>
<evidence type="ECO:0000256" key="1">
    <source>
        <dbReference type="SAM" id="MobiDB-lite"/>
    </source>
</evidence>
<sequence>MFSMATHQRSVSCACGQYHSASLVLVASRRTCINARRVAKASRRAKQLVDRSNITTPHALPCQPVTPPSAALQRQTSLQEEVQEVCGDYFAALRAYRQMQAELGPKAAQAVRQLSNNRSLLTYDAAARVALYDEVVGTLEGVTREQLAELVSLRRRLLHELPRVKAQVTEIVGEQSMGNKRGAGATHFRKSDGTNCNSLYTLEVVPNSVKQWVRSKEYSMRKARSNSTTMSEGAASGREEAPLTGLHQQQQSYHPMGNQAPIPPSIAAAIPQQNRMRTPSGIVRSQALQAALQQQQQGQGNQPSPMANGRTGEQHLVAEQEDGASISLQQAHGFDPSSDSGHGPGHRAFPSAEPDGSMSAQHSTLPATSAAGQAEQPGSATQGSSGGSNYLDQSVQLSASSSRLRAAALAAAKYRQSKQGKKGDEAGSSSGSRAPSAAGGEQQPQQQQQPAVVAGAVEVGNRQAVYTAPRRSRANAEEASLLICP</sequence>